<name>A0ACC2QH81_9NEOP</name>
<evidence type="ECO:0000313" key="1">
    <source>
        <dbReference type="EMBL" id="KAJ8717055.1"/>
    </source>
</evidence>
<comment type="caution">
    <text evidence="1">The sequence shown here is derived from an EMBL/GenBank/DDBJ whole genome shotgun (WGS) entry which is preliminary data.</text>
</comment>
<dbReference type="EMBL" id="CM056794">
    <property type="protein sequence ID" value="KAJ8717055.1"/>
    <property type="molecule type" value="Genomic_DNA"/>
</dbReference>
<keyword evidence="2" id="KW-1185">Reference proteome</keyword>
<sequence length="427" mass="48796">MATEWKPSLKEINGVNLANYFPHQRSYNSVVFIHKKYLNDYQNPETKKEKIKIKKEKKYKQDKCQQFSSEKNTEISVNNKTYKVSSNNDTVLDQTIRFAKDLVPLVIPQSDEKIPVFYTIKTTKRHKKKEKKSHETSPDRHAATHEEKRDAKKVLETYRKVRKESFSVRESLSHGSSNTLDDLNINQSLCCTFSEVSEKKCHKKERSQHKKRYDGSKIIISESFEALATENQGDSKIKIHLMNEKDKHLLSDSIKAPILNALRECISEISNCNNATDITKVQKILNGNTSKLDAILERISSIEKKLDFHALEKNSESRALEKKAVPAIQNVPTPQTKSSALEDLEEDIIGSKDDFSSEEELHQESLYRRSKSAVTEFVSEEKLEKRPPTTGGGEVPGGLRDAYSAGVKPDRPNRIPARFCWTDAARK</sequence>
<accession>A0ACC2QH81</accession>
<proteinExistence type="predicted"/>
<dbReference type="Proteomes" id="UP001231649">
    <property type="component" value="Chromosome 18"/>
</dbReference>
<reference evidence="1" key="1">
    <citation type="submission" date="2023-03" db="EMBL/GenBank/DDBJ databases">
        <title>Chromosome-level genomes of two armyworms, Mythimna separata and Mythimna loreyi, provide insights into the biosynthesis and reception of sex pheromones.</title>
        <authorList>
            <person name="Zhao H."/>
        </authorList>
    </citation>
    <scope>NUCLEOTIDE SEQUENCE</scope>
    <source>
        <strain evidence="1">BeijingLab</strain>
    </source>
</reference>
<protein>
    <submittedName>
        <fullName evidence="1">Uncharacterized protein</fullName>
    </submittedName>
</protein>
<evidence type="ECO:0000313" key="2">
    <source>
        <dbReference type="Proteomes" id="UP001231649"/>
    </source>
</evidence>
<gene>
    <name evidence="1" type="ORF">PYW08_005454</name>
</gene>
<organism evidence="1 2">
    <name type="scientific">Mythimna loreyi</name>
    <dbReference type="NCBI Taxonomy" id="667449"/>
    <lineage>
        <taxon>Eukaryota</taxon>
        <taxon>Metazoa</taxon>
        <taxon>Ecdysozoa</taxon>
        <taxon>Arthropoda</taxon>
        <taxon>Hexapoda</taxon>
        <taxon>Insecta</taxon>
        <taxon>Pterygota</taxon>
        <taxon>Neoptera</taxon>
        <taxon>Endopterygota</taxon>
        <taxon>Lepidoptera</taxon>
        <taxon>Glossata</taxon>
        <taxon>Ditrysia</taxon>
        <taxon>Noctuoidea</taxon>
        <taxon>Noctuidae</taxon>
        <taxon>Noctuinae</taxon>
        <taxon>Hadenini</taxon>
        <taxon>Mythimna</taxon>
    </lineage>
</organism>